<organism evidence="1 2">
    <name type="scientific">Photorhabdus namnaonensis</name>
    <dbReference type="NCBI Taxonomy" id="1851568"/>
    <lineage>
        <taxon>Bacteria</taxon>
        <taxon>Pseudomonadati</taxon>
        <taxon>Pseudomonadota</taxon>
        <taxon>Gammaproteobacteria</taxon>
        <taxon>Enterobacterales</taxon>
        <taxon>Morganellaceae</taxon>
        <taxon>Photorhabdus</taxon>
    </lineage>
</organism>
<sequence>MKIYSIEVFNLNTTGVFYGEAVPKGCLGVVVDKFKFDKYYEICDGIFVAEYDGLAHCYEHKKGTAEGFAGCTIVLPVFEKSVVFNKKAIRRRVFNGSLWNTVNAKHKAQEYLNTKLFGIGIRESCYEVYSGALATETFMQRIAKVVILGEAQQSPLI</sequence>
<name>A0A1B8YFG8_9GAMM</name>
<dbReference type="RefSeq" id="WP_065391024.1">
    <property type="nucleotide sequence ID" value="NZ_CAWMQN010000077.1"/>
</dbReference>
<protein>
    <submittedName>
        <fullName evidence="1">Uncharacterized protein</fullName>
    </submittedName>
</protein>
<accession>A0A1B8YFG8</accession>
<keyword evidence="2" id="KW-1185">Reference proteome</keyword>
<comment type="caution">
    <text evidence="1">The sequence shown here is derived from an EMBL/GenBank/DDBJ whole genome shotgun (WGS) entry which is preliminary data.</text>
</comment>
<gene>
    <name evidence="1" type="ORF">Phpb_03003</name>
</gene>
<dbReference type="Proteomes" id="UP000092665">
    <property type="component" value="Unassembled WGS sequence"/>
</dbReference>
<evidence type="ECO:0000313" key="1">
    <source>
        <dbReference type="EMBL" id="OCA53899.1"/>
    </source>
</evidence>
<dbReference type="EMBL" id="LOIC01000077">
    <property type="protein sequence ID" value="OCA53899.1"/>
    <property type="molecule type" value="Genomic_DNA"/>
</dbReference>
<evidence type="ECO:0000313" key="2">
    <source>
        <dbReference type="Proteomes" id="UP000092665"/>
    </source>
</evidence>
<dbReference type="AlphaFoldDB" id="A0A1B8YFG8"/>
<reference evidence="2" key="1">
    <citation type="submission" date="2015-11" db="EMBL/GenBank/DDBJ databases">
        <authorList>
            <person name="Tobias N.J."/>
            <person name="Mishra B."/>
            <person name="Gupta D.K."/>
            <person name="Thines M."/>
            <person name="Stinear T.P."/>
            <person name="Bode H.B."/>
        </authorList>
    </citation>
    <scope>NUCLEOTIDE SEQUENCE [LARGE SCALE GENOMIC DNA]</scope>
    <source>
        <strain evidence="2">PB45.5</strain>
    </source>
</reference>
<proteinExistence type="predicted"/>